<dbReference type="RefSeq" id="WP_079667311.1">
    <property type="nucleotide sequence ID" value="NZ_FUYZ01000006.1"/>
</dbReference>
<protein>
    <submittedName>
        <fullName evidence="2">Glycosyltransferase involved in cell wall bisynthesis</fullName>
    </submittedName>
</protein>
<accession>A0A1T5FII2</accession>
<gene>
    <name evidence="2" type="ORF">SAMN05660477_02094</name>
</gene>
<name>A0A1T5FII2_9FLAO</name>
<reference evidence="2 3" key="1">
    <citation type="submission" date="2017-02" db="EMBL/GenBank/DDBJ databases">
        <authorList>
            <person name="Peterson S.W."/>
        </authorList>
    </citation>
    <scope>NUCLEOTIDE SEQUENCE [LARGE SCALE GENOMIC DNA]</scope>
    <source>
        <strain evidence="2 3">DSM 22323</strain>
    </source>
</reference>
<organism evidence="2 3">
    <name type="scientific">Soonwooa buanensis</name>
    <dbReference type="NCBI Taxonomy" id="619805"/>
    <lineage>
        <taxon>Bacteria</taxon>
        <taxon>Pseudomonadati</taxon>
        <taxon>Bacteroidota</taxon>
        <taxon>Flavobacteriia</taxon>
        <taxon>Flavobacteriales</taxon>
        <taxon>Weeksellaceae</taxon>
        <taxon>Chryseobacterium group</taxon>
        <taxon>Soonwooa</taxon>
    </lineage>
</organism>
<evidence type="ECO:0000259" key="1">
    <source>
        <dbReference type="Pfam" id="PF00534"/>
    </source>
</evidence>
<dbReference type="AlphaFoldDB" id="A0A1T5FII2"/>
<dbReference type="CDD" id="cd03820">
    <property type="entry name" value="GT4_AmsD-like"/>
    <property type="match status" value="1"/>
</dbReference>
<feature type="domain" description="Glycosyl transferase family 1" evidence="1">
    <location>
        <begin position="176"/>
        <end position="334"/>
    </location>
</feature>
<dbReference type="GO" id="GO:0016757">
    <property type="term" value="F:glycosyltransferase activity"/>
    <property type="evidence" value="ECO:0007669"/>
    <property type="project" value="InterPro"/>
</dbReference>
<sequence>MKLLYITNGINGSGGLERVLSIKASYLADVLGYEVHLLVLNHTDQNRFYSFSEKIQFHSIDVGGNPISYFFKYKTEIQNTVNQMNPNIILVCDDGLKGFFLPTIIKTKAKWIYERHASQELNKQKGIVGKLSAQIMQKQANKFDRFVVLTNANKEEWQNAAVEVIPNPISFYPKESSALDTKRVIVVGSHSYNKGYDNLLKIWKNIETQYPDWQLAIFGKIDQDETYVKMAKELDLQYVTFHQPVADIQKEYLQSSMLLLPSRSEGFGMVLIEAMACGVPCISFDCPSGPGDIIRNGIDGILVENQNGKVFGEAIIRLIGNEELRKKMGMMAKENVKKYLPSEIIMLWDNLFKSLFLK</sequence>
<dbReference type="PANTHER" id="PTHR12526">
    <property type="entry name" value="GLYCOSYLTRANSFERASE"/>
    <property type="match status" value="1"/>
</dbReference>
<dbReference type="Pfam" id="PF00534">
    <property type="entry name" value="Glycos_transf_1"/>
    <property type="match status" value="1"/>
</dbReference>
<dbReference type="InterPro" id="IPR001296">
    <property type="entry name" value="Glyco_trans_1"/>
</dbReference>
<dbReference type="SUPFAM" id="SSF53756">
    <property type="entry name" value="UDP-Glycosyltransferase/glycogen phosphorylase"/>
    <property type="match status" value="1"/>
</dbReference>
<dbReference type="Gene3D" id="3.40.50.2000">
    <property type="entry name" value="Glycogen Phosphorylase B"/>
    <property type="match status" value="2"/>
</dbReference>
<evidence type="ECO:0000313" key="3">
    <source>
        <dbReference type="Proteomes" id="UP000191112"/>
    </source>
</evidence>
<evidence type="ECO:0000313" key="2">
    <source>
        <dbReference type="EMBL" id="SKB95993.1"/>
    </source>
</evidence>
<keyword evidence="3" id="KW-1185">Reference proteome</keyword>
<dbReference type="PANTHER" id="PTHR12526:SF630">
    <property type="entry name" value="GLYCOSYLTRANSFERASE"/>
    <property type="match status" value="1"/>
</dbReference>
<dbReference type="Proteomes" id="UP000191112">
    <property type="component" value="Unassembled WGS sequence"/>
</dbReference>
<dbReference type="OrthoDB" id="9811239at2"/>
<proteinExistence type="predicted"/>
<dbReference type="EMBL" id="FUYZ01000006">
    <property type="protein sequence ID" value="SKB95993.1"/>
    <property type="molecule type" value="Genomic_DNA"/>
</dbReference>
<keyword evidence="2" id="KW-0808">Transferase</keyword>
<dbReference type="STRING" id="619805.SAMN05660477_02094"/>